<keyword evidence="12" id="KW-1185">Reference proteome</keyword>
<keyword evidence="5" id="KW-0520">NAD</keyword>
<dbReference type="InterPro" id="IPR015590">
    <property type="entry name" value="Aldehyde_DH_dom"/>
</dbReference>
<dbReference type="OrthoDB" id="9812625at2"/>
<dbReference type="InterPro" id="IPR016163">
    <property type="entry name" value="Ald_DH_C"/>
</dbReference>
<feature type="domain" description="Aldehyde dehydrogenase" evidence="10">
    <location>
        <begin position="18"/>
        <end position="474"/>
    </location>
</feature>
<dbReference type="NCBIfam" id="NF009725">
    <property type="entry name" value="PRK13252.1"/>
    <property type="match status" value="1"/>
</dbReference>
<dbReference type="FunFam" id="3.40.605.10:FF:000007">
    <property type="entry name" value="NAD/NADP-dependent betaine aldehyde dehydrogenase"/>
    <property type="match status" value="1"/>
</dbReference>
<dbReference type="GO" id="GO:0008802">
    <property type="term" value="F:betaine-aldehyde dehydrogenase (NAD+) activity"/>
    <property type="evidence" value="ECO:0007669"/>
    <property type="project" value="UniProtKB-UniRule"/>
</dbReference>
<reference evidence="11 12" key="1">
    <citation type="submission" date="2017-03" db="EMBL/GenBank/DDBJ databases">
        <authorList>
            <person name="Afonso C.L."/>
            <person name="Miller P.J."/>
            <person name="Scott M.A."/>
            <person name="Spackman E."/>
            <person name="Goraichik I."/>
            <person name="Dimitrov K.M."/>
            <person name="Suarez D.L."/>
            <person name="Swayne D.E."/>
        </authorList>
    </citation>
    <scope>NUCLEOTIDE SEQUENCE [LARGE SCALE GENOMIC DNA]</scope>
    <source>
        <strain evidence="11 12">CECT 8397</strain>
    </source>
</reference>
<evidence type="ECO:0000256" key="2">
    <source>
        <dbReference type="ARBA" id="ARBA00022723"/>
    </source>
</evidence>
<keyword evidence="6" id="KW-0558">Oxidation</keyword>
<dbReference type="PROSITE" id="PS00687">
    <property type="entry name" value="ALDEHYDE_DEHYDR_GLU"/>
    <property type="match status" value="1"/>
</dbReference>
<protein>
    <recommendedName>
        <fullName evidence="7">Betaine-aldehyde dehydrogenase</fullName>
        <ecNumber evidence="7">1.2.1.8</ecNumber>
    </recommendedName>
</protein>
<evidence type="ECO:0000313" key="11">
    <source>
        <dbReference type="EMBL" id="SLN39931.1"/>
    </source>
</evidence>
<dbReference type="PROSITE" id="PS00070">
    <property type="entry name" value="ALDEHYDE_DEHYDR_CYS"/>
    <property type="match status" value="1"/>
</dbReference>
<proteinExistence type="inferred from homology"/>
<dbReference type="AlphaFoldDB" id="A0A1Y5SHR1"/>
<dbReference type="SUPFAM" id="SSF53720">
    <property type="entry name" value="ALDH-like"/>
    <property type="match status" value="1"/>
</dbReference>
<dbReference type="Gene3D" id="3.40.605.10">
    <property type="entry name" value="Aldehyde Dehydrogenase, Chain A, domain 1"/>
    <property type="match status" value="1"/>
</dbReference>
<comment type="similarity">
    <text evidence="1 9">Belongs to the aldehyde dehydrogenase family.</text>
</comment>
<name>A0A1Y5SHR1_9RHOB</name>
<gene>
    <name evidence="11" type="primary">betB_1</name>
    <name evidence="11" type="ORF">PSJ8397_01979</name>
</gene>
<evidence type="ECO:0000256" key="4">
    <source>
        <dbReference type="ARBA" id="ARBA00023002"/>
    </source>
</evidence>
<evidence type="ECO:0000256" key="6">
    <source>
        <dbReference type="ARBA" id="ARBA00023097"/>
    </source>
</evidence>
<evidence type="ECO:0000256" key="8">
    <source>
        <dbReference type="PROSITE-ProRule" id="PRU10007"/>
    </source>
</evidence>
<keyword evidence="2" id="KW-0479">Metal-binding</keyword>
<dbReference type="EC" id="1.2.1.8" evidence="7"/>
<dbReference type="EMBL" id="FWFT01000003">
    <property type="protein sequence ID" value="SLN39931.1"/>
    <property type="molecule type" value="Genomic_DNA"/>
</dbReference>
<evidence type="ECO:0000256" key="7">
    <source>
        <dbReference type="NCBIfam" id="TIGR01804"/>
    </source>
</evidence>
<evidence type="ECO:0000256" key="1">
    <source>
        <dbReference type="ARBA" id="ARBA00009986"/>
    </source>
</evidence>
<dbReference type="Proteomes" id="UP000193623">
    <property type="component" value="Unassembled WGS sequence"/>
</dbReference>
<evidence type="ECO:0000256" key="9">
    <source>
        <dbReference type="RuleBase" id="RU003345"/>
    </source>
</evidence>
<dbReference type="InterPro" id="IPR011264">
    <property type="entry name" value="BADH"/>
</dbReference>
<evidence type="ECO:0000313" key="12">
    <source>
        <dbReference type="Proteomes" id="UP000193623"/>
    </source>
</evidence>
<accession>A0A1Y5SHR1</accession>
<dbReference type="InterPro" id="IPR016160">
    <property type="entry name" value="Ald_DH_CS_CYS"/>
</dbReference>
<dbReference type="FunFam" id="3.40.309.10:FF:000012">
    <property type="entry name" value="Betaine aldehyde dehydrogenase"/>
    <property type="match status" value="1"/>
</dbReference>
<feature type="active site" evidence="8">
    <location>
        <position position="251"/>
    </location>
</feature>
<evidence type="ECO:0000259" key="10">
    <source>
        <dbReference type="Pfam" id="PF00171"/>
    </source>
</evidence>
<keyword evidence="4 9" id="KW-0560">Oxidoreductase</keyword>
<dbReference type="RefSeq" id="WP_085864416.1">
    <property type="nucleotide sequence ID" value="NZ_FWFT01000003.1"/>
</dbReference>
<evidence type="ECO:0000256" key="3">
    <source>
        <dbReference type="ARBA" id="ARBA00022958"/>
    </source>
</evidence>
<dbReference type="InterPro" id="IPR016161">
    <property type="entry name" value="Ald_DH/histidinol_DH"/>
</dbReference>
<dbReference type="Pfam" id="PF00171">
    <property type="entry name" value="Aldedh"/>
    <property type="match status" value="1"/>
</dbReference>
<dbReference type="NCBIfam" id="TIGR01804">
    <property type="entry name" value="BADH"/>
    <property type="match status" value="1"/>
</dbReference>
<dbReference type="Gene3D" id="3.40.309.10">
    <property type="entry name" value="Aldehyde Dehydrogenase, Chain A, domain 2"/>
    <property type="match status" value="1"/>
</dbReference>
<dbReference type="InterPro" id="IPR029510">
    <property type="entry name" value="Ald_DH_CS_GLU"/>
</dbReference>
<dbReference type="GO" id="GO:0019285">
    <property type="term" value="P:glycine betaine biosynthetic process from choline"/>
    <property type="evidence" value="ECO:0007669"/>
    <property type="project" value="InterPro"/>
</dbReference>
<sequence length="485" mass="51640">MAYEIQPKASHFIDGAYVEDTAGTPIRVICPVSEEEIARVYAATPAIIEQALASAKRAQVAWAAMTGTERGRVLRRAADIIRDRNYDLSVLETNDTGKPLQETLVADATSAADALEYFGGLAGALTGEHVQLGEDFVYTRREALGVCVGIGAWNYPTQIAAWKGAPALACGNAMVFKPSETTPLCALKVAEILHEAGAPAGIYNVVQGMGEVGHALITDPRVAKVSLTGSVPTGRKVYATAAEGIRHVTMELGGKSPLVIFDDADLEDAVGGAILGNFYSSGQVCSNGTRVFVQKGIKDAFLKRLADRLQDVKMGDPLDESVNFGPLVNAKQLDIVQGFIAKGIEEGARLVCGGEREKRAGYFLQPTVFADVSDDMTIARDEIFGPVLSVLDFEDEVEVLARANNTDFGLAAGVFTNDLGRAHRMVAGFEAGTCYINTYNLAPVEAPFGGSKLSGVGRENSKNAVDHYSEMKSVYVSMTAVEAPF</sequence>
<evidence type="ECO:0000256" key="5">
    <source>
        <dbReference type="ARBA" id="ARBA00023027"/>
    </source>
</evidence>
<organism evidence="11 12">
    <name type="scientific">Pseudooctadecabacter jejudonensis</name>
    <dbReference type="NCBI Taxonomy" id="1391910"/>
    <lineage>
        <taxon>Bacteria</taxon>
        <taxon>Pseudomonadati</taxon>
        <taxon>Pseudomonadota</taxon>
        <taxon>Alphaproteobacteria</taxon>
        <taxon>Rhodobacterales</taxon>
        <taxon>Paracoccaceae</taxon>
        <taxon>Pseudooctadecabacter</taxon>
    </lineage>
</organism>
<keyword evidence="3" id="KW-0630">Potassium</keyword>
<dbReference type="InterPro" id="IPR016162">
    <property type="entry name" value="Ald_DH_N"/>
</dbReference>
<dbReference type="GO" id="GO:0046872">
    <property type="term" value="F:metal ion binding"/>
    <property type="evidence" value="ECO:0007669"/>
    <property type="project" value="UniProtKB-KW"/>
</dbReference>
<dbReference type="PANTHER" id="PTHR11699">
    <property type="entry name" value="ALDEHYDE DEHYDROGENASE-RELATED"/>
    <property type="match status" value="1"/>
</dbReference>